<dbReference type="Gene3D" id="2.60.40.2250">
    <property type="match status" value="1"/>
</dbReference>
<dbReference type="Pfam" id="PF01841">
    <property type="entry name" value="Transglut_core"/>
    <property type="match status" value="1"/>
</dbReference>
<accession>A0A9D7HNG0</accession>
<gene>
    <name evidence="2" type="ORF">IPH26_18060</name>
</gene>
<dbReference type="SMART" id="SM00460">
    <property type="entry name" value="TGc"/>
    <property type="match status" value="1"/>
</dbReference>
<sequence>MKIRIGYELIYECPHPTPMILTLSVHHTRVSDIIRPDHLITDPPVPLTAYRDSYGNWCSRIVAPQGLLRLSADALVRDTGQPDVVVPQARQTPVEELPDETLLFLLGSRYCETDGLSETAWQLFGKAPTGWGRVQAICDYVHRHITFGYEHARHTKTAWETFQEGTGVCRDYAHLAIAFCRCMNIPARYCTGYLGEIGMPPPYGPMDFAGWFEAYLDGHWYTFDARNNIPRIGRVLIARGRDAADVAISSTFGPNTLKSFKVWTDEVSEGNAADGLKGG</sequence>
<dbReference type="SUPFAM" id="SSF54001">
    <property type="entry name" value="Cysteine proteinases"/>
    <property type="match status" value="1"/>
</dbReference>
<evidence type="ECO:0000313" key="3">
    <source>
        <dbReference type="Proteomes" id="UP000807785"/>
    </source>
</evidence>
<protein>
    <submittedName>
        <fullName evidence="2">Transglutaminase family protein</fullName>
    </submittedName>
</protein>
<evidence type="ECO:0000259" key="1">
    <source>
        <dbReference type="SMART" id="SM00460"/>
    </source>
</evidence>
<reference evidence="2" key="1">
    <citation type="submission" date="2020-10" db="EMBL/GenBank/DDBJ databases">
        <title>Connecting structure to function with the recovery of over 1000 high-quality activated sludge metagenome-assembled genomes encoding full-length rRNA genes using long-read sequencing.</title>
        <authorList>
            <person name="Singleton C.M."/>
            <person name="Petriglieri F."/>
            <person name="Kristensen J.M."/>
            <person name="Kirkegaard R.H."/>
            <person name="Michaelsen T.Y."/>
            <person name="Andersen M.H."/>
            <person name="Karst S.M."/>
            <person name="Dueholm M.S."/>
            <person name="Nielsen P.H."/>
            <person name="Albertsen M."/>
        </authorList>
    </citation>
    <scope>NUCLEOTIDE SEQUENCE</scope>
    <source>
        <strain evidence="2">Bjer_18-Q3-R1-45_BAT3C.347</strain>
    </source>
</reference>
<dbReference type="EMBL" id="JADJEV010000004">
    <property type="protein sequence ID" value="MBK6974753.1"/>
    <property type="molecule type" value="Genomic_DNA"/>
</dbReference>
<dbReference type="PANTHER" id="PTHR33490:SF12">
    <property type="entry name" value="BLL5557 PROTEIN"/>
    <property type="match status" value="1"/>
</dbReference>
<organism evidence="2 3">
    <name type="scientific">Candidatus Methylophosphatis roskildensis</name>
    <dbReference type="NCBI Taxonomy" id="2899263"/>
    <lineage>
        <taxon>Bacteria</taxon>
        <taxon>Pseudomonadati</taxon>
        <taxon>Pseudomonadota</taxon>
        <taxon>Betaproteobacteria</taxon>
        <taxon>Nitrosomonadales</taxon>
        <taxon>Sterolibacteriaceae</taxon>
        <taxon>Candidatus Methylophosphatis</taxon>
    </lineage>
</organism>
<dbReference type="PANTHER" id="PTHR33490">
    <property type="entry name" value="BLR5614 PROTEIN-RELATED"/>
    <property type="match status" value="1"/>
</dbReference>
<dbReference type="InterPro" id="IPR038765">
    <property type="entry name" value="Papain-like_cys_pep_sf"/>
</dbReference>
<name>A0A9D7HNG0_9PROT</name>
<dbReference type="Gene3D" id="3.10.620.30">
    <property type="match status" value="1"/>
</dbReference>
<proteinExistence type="predicted"/>
<dbReference type="Proteomes" id="UP000807785">
    <property type="component" value="Unassembled WGS sequence"/>
</dbReference>
<feature type="domain" description="Transglutaminase-like" evidence="1">
    <location>
        <begin position="161"/>
        <end position="227"/>
    </location>
</feature>
<evidence type="ECO:0000313" key="2">
    <source>
        <dbReference type="EMBL" id="MBK6974753.1"/>
    </source>
</evidence>
<dbReference type="AlphaFoldDB" id="A0A9D7HNG0"/>
<comment type="caution">
    <text evidence="2">The sequence shown here is derived from an EMBL/GenBank/DDBJ whole genome shotgun (WGS) entry which is preliminary data.</text>
</comment>
<dbReference type="InterPro" id="IPR002931">
    <property type="entry name" value="Transglutaminase-like"/>
</dbReference>